<reference evidence="1 2" key="1">
    <citation type="journal article" date="2021" name="Appl. Environ. Microbiol.">
        <title>Genetic linkage and physical mapping for an oyster mushroom Pleurotus cornucopiae and QTL analysis for the trait cap color.</title>
        <authorList>
            <person name="Zhang Y."/>
            <person name="Gao W."/>
            <person name="Sonnenberg A."/>
            <person name="Chen Q."/>
            <person name="Zhang J."/>
            <person name="Huang C."/>
        </authorList>
    </citation>
    <scope>NUCLEOTIDE SEQUENCE [LARGE SCALE GENOMIC DNA]</scope>
    <source>
        <strain evidence="1">CCMSSC00406</strain>
    </source>
</reference>
<comment type="caution">
    <text evidence="1">The sequence shown here is derived from an EMBL/GenBank/DDBJ whole genome shotgun (WGS) entry which is preliminary data.</text>
</comment>
<dbReference type="Proteomes" id="UP000824881">
    <property type="component" value="Unassembled WGS sequence"/>
</dbReference>
<evidence type="ECO:0000313" key="1">
    <source>
        <dbReference type="EMBL" id="KAG9226168.1"/>
    </source>
</evidence>
<name>A0ACB7J9V4_PLECO</name>
<organism evidence="1 2">
    <name type="scientific">Pleurotus cornucopiae</name>
    <name type="common">Cornucopia mushroom</name>
    <dbReference type="NCBI Taxonomy" id="5321"/>
    <lineage>
        <taxon>Eukaryota</taxon>
        <taxon>Fungi</taxon>
        <taxon>Dikarya</taxon>
        <taxon>Basidiomycota</taxon>
        <taxon>Agaricomycotina</taxon>
        <taxon>Agaricomycetes</taxon>
        <taxon>Agaricomycetidae</taxon>
        <taxon>Agaricales</taxon>
        <taxon>Pleurotineae</taxon>
        <taxon>Pleurotaceae</taxon>
        <taxon>Pleurotus</taxon>
    </lineage>
</organism>
<sequence>MVLLVTSDNEQFTTEREIVERSVLIKNMLEDVGETDQPIPLPNVSSSVLKKVLEYCEHHRGEPLPSADSDQSQDETRKRSTDISEWDQKFINVDQEMLFEIILAANYLDIKSLLDVGCKTVANMIKGKTPEEIRKLFNIVNDFTPEEEVCMMLSLEWHDAHSVVKYTDIDYRVFSDATTFLLHPSYDNYARGRFGHLVNLGDPYTRATYRYTPLLALLLAPNEWVHPSFGKYLFAACDILNGLIIHHLLVSVILPRLPEQRNKQRAAALLTTAHLLNPLIFTISTRGSSESILASLVLATLYAALKDRWDLAAVGLGVATHWKVYPVIYGFSCVAALSQGRSLINLRAVRFTVISAGTFLTLGLVCYLIWGQTFLDEAYLYHLHRLDHRHNFSPYFYLTYLTYPSKHGLPDPIPLWRALLRSPLVSFAPQMALSVGSGFLFGKPNDLPFAWFLQTALFVLFNKVCTSQYFLWYLILLPLIIPHLALTRNQVIAYISVWFGTQALWLSEAYKLEFLGGDVFLGLWVRSLVYVLGNGWVLAGLMRAYVRRPVKSNT</sequence>
<evidence type="ECO:0000313" key="2">
    <source>
        <dbReference type="Proteomes" id="UP000824881"/>
    </source>
</evidence>
<dbReference type="EMBL" id="WQMT02000002">
    <property type="protein sequence ID" value="KAG9226168.1"/>
    <property type="molecule type" value="Genomic_DNA"/>
</dbReference>
<gene>
    <name evidence="1" type="ORF">CCMSSC00406_0005079</name>
</gene>
<accession>A0ACB7J9V4</accession>
<protein>
    <submittedName>
        <fullName evidence="1">Uncharacterized protein</fullName>
    </submittedName>
</protein>
<proteinExistence type="predicted"/>
<keyword evidence="2" id="KW-1185">Reference proteome</keyword>